<evidence type="ECO:0000256" key="17">
    <source>
        <dbReference type="ARBA" id="ARBA00049295"/>
    </source>
</evidence>
<organism evidence="20 21">
    <name type="scientific">Heyndrickxia coagulans</name>
    <name type="common">Weizmannia coagulans</name>
    <dbReference type="NCBI Taxonomy" id="1398"/>
    <lineage>
        <taxon>Bacteria</taxon>
        <taxon>Bacillati</taxon>
        <taxon>Bacillota</taxon>
        <taxon>Bacilli</taxon>
        <taxon>Bacillales</taxon>
        <taxon>Bacillaceae</taxon>
        <taxon>Heyndrickxia</taxon>
    </lineage>
</organism>
<proteinExistence type="inferred from homology"/>
<name>A0A133KUQ9_HEYCO</name>
<dbReference type="Gene3D" id="3.90.870.10">
    <property type="entry name" value="DHBP synthase"/>
    <property type="match status" value="1"/>
</dbReference>
<feature type="region of interest" description="GTP cyclohydrolase II" evidence="18">
    <location>
        <begin position="203"/>
        <end position="400"/>
    </location>
</feature>
<feature type="binding site" evidence="18">
    <location>
        <begin position="253"/>
        <end position="257"/>
    </location>
    <ligand>
        <name>GTP</name>
        <dbReference type="ChEBI" id="CHEBI:37565"/>
    </ligand>
</feature>
<dbReference type="InterPro" id="IPR017945">
    <property type="entry name" value="DHBP_synth_RibB-like_a/b_dom"/>
</dbReference>
<evidence type="ECO:0000256" key="7">
    <source>
        <dbReference type="ARBA" id="ARBA00022619"/>
    </source>
</evidence>
<evidence type="ECO:0000256" key="3">
    <source>
        <dbReference type="ARBA" id="ARBA00002284"/>
    </source>
</evidence>
<dbReference type="GO" id="GO:0003935">
    <property type="term" value="F:GTP cyclohydrolase II activity"/>
    <property type="evidence" value="ECO:0007669"/>
    <property type="project" value="UniProtKB-UniRule"/>
</dbReference>
<feature type="binding site" evidence="18">
    <location>
        <position position="258"/>
    </location>
    <ligand>
        <name>Zn(2+)</name>
        <dbReference type="ChEBI" id="CHEBI:29105"/>
        <note>catalytic</note>
    </ligand>
</feature>
<dbReference type="InterPro" id="IPR016299">
    <property type="entry name" value="Riboflavin_synth_RibBA"/>
</dbReference>
<comment type="pathway">
    <text evidence="4 18">Cofactor biosynthesis; riboflavin biosynthesis; 5-amino-6-(D-ribitylamino)uracil from GTP: step 1/4.</text>
</comment>
<evidence type="ECO:0000256" key="14">
    <source>
        <dbReference type="ARBA" id="ARBA00023211"/>
    </source>
</evidence>
<feature type="binding site" evidence="18">
    <location>
        <position position="144"/>
    </location>
    <ligand>
        <name>Mg(2+)</name>
        <dbReference type="ChEBI" id="CHEBI:18420"/>
        <label>2</label>
    </ligand>
</feature>
<evidence type="ECO:0000313" key="20">
    <source>
        <dbReference type="EMBL" id="KWZ83313.1"/>
    </source>
</evidence>
<comment type="similarity">
    <text evidence="6 18">In the N-terminal section; belongs to the DHBP synthase family.</text>
</comment>
<dbReference type="EC" id="3.5.4.25" evidence="18"/>
<evidence type="ECO:0000256" key="9">
    <source>
        <dbReference type="ARBA" id="ARBA00022741"/>
    </source>
</evidence>
<keyword evidence="14 18" id="KW-0464">Manganese</keyword>
<feature type="region of interest" description="DHBP synthase" evidence="18">
    <location>
        <begin position="1"/>
        <end position="202"/>
    </location>
</feature>
<dbReference type="FunFam" id="3.40.50.10990:FF:000002">
    <property type="entry name" value="GTP cyclohydrolase-2"/>
    <property type="match status" value="1"/>
</dbReference>
<evidence type="ECO:0000256" key="13">
    <source>
        <dbReference type="ARBA" id="ARBA00023134"/>
    </source>
</evidence>
<comment type="cofactor">
    <cofactor evidence="18">
        <name>Mg(2+)</name>
        <dbReference type="ChEBI" id="CHEBI:18420"/>
    </cofactor>
    <cofactor evidence="18">
        <name>Mn(2+)</name>
        <dbReference type="ChEBI" id="CHEBI:29035"/>
    </cofactor>
    <text evidence="18">Binds 2 divalent metal cations per subunit. Magnesium or manganese.</text>
</comment>
<keyword evidence="8 18" id="KW-0479">Metal-binding</keyword>
<comment type="pathway">
    <text evidence="5 18">Cofactor biosynthesis; riboflavin biosynthesis; 2-hydroxy-3-oxobutyl phosphate from D-ribulose 5-phosphate: step 1/1.</text>
</comment>
<evidence type="ECO:0000256" key="10">
    <source>
        <dbReference type="ARBA" id="ARBA00022801"/>
    </source>
</evidence>
<feature type="active site" description="Proton acceptor; for GTP cyclohydrolase activity" evidence="18">
    <location>
        <position position="330"/>
    </location>
</feature>
<dbReference type="Gene3D" id="3.40.50.10990">
    <property type="entry name" value="GTP cyclohydrolase II"/>
    <property type="match status" value="1"/>
</dbReference>
<dbReference type="FunFam" id="3.90.870.10:FF:000001">
    <property type="entry name" value="Riboflavin biosynthesis protein RibBA"/>
    <property type="match status" value="1"/>
</dbReference>
<comment type="function">
    <text evidence="18">Catalyzes the conversion of GTP to 2,5-diamino-6-ribosylamino-4(3H)-pyrimidinone 5'-phosphate (DARP), formate and pyrophosphate.</text>
</comment>
<dbReference type="Pfam" id="PF00925">
    <property type="entry name" value="GTP_cyclohydro2"/>
    <property type="match status" value="1"/>
</dbReference>
<feature type="binding site" evidence="18">
    <location>
        <begin position="296"/>
        <end position="298"/>
    </location>
    <ligand>
        <name>GTP</name>
        <dbReference type="ChEBI" id="CHEBI:37565"/>
    </ligand>
</feature>
<evidence type="ECO:0000256" key="1">
    <source>
        <dbReference type="ARBA" id="ARBA00000141"/>
    </source>
</evidence>
<feature type="binding site" evidence="18">
    <location>
        <position position="358"/>
    </location>
    <ligand>
        <name>GTP</name>
        <dbReference type="ChEBI" id="CHEBI:37565"/>
    </ligand>
</feature>
<keyword evidence="16 18" id="KW-0511">Multifunctional enzyme</keyword>
<dbReference type="InterPro" id="IPR036144">
    <property type="entry name" value="RibA-like_sf"/>
</dbReference>
<evidence type="ECO:0000256" key="6">
    <source>
        <dbReference type="ARBA" id="ARBA00005520"/>
    </source>
</evidence>
<comment type="catalytic activity">
    <reaction evidence="1 18">
        <text>D-ribulose 5-phosphate = (2S)-2-hydroxy-3-oxobutyl phosphate + formate + H(+)</text>
        <dbReference type="Rhea" id="RHEA:18457"/>
        <dbReference type="ChEBI" id="CHEBI:15378"/>
        <dbReference type="ChEBI" id="CHEBI:15740"/>
        <dbReference type="ChEBI" id="CHEBI:58121"/>
        <dbReference type="ChEBI" id="CHEBI:58830"/>
        <dbReference type="EC" id="4.1.99.12"/>
    </reaction>
</comment>
<feature type="binding site" evidence="18">
    <location>
        <position position="353"/>
    </location>
    <ligand>
        <name>GTP</name>
        <dbReference type="ChEBI" id="CHEBI:37565"/>
    </ligand>
</feature>
<dbReference type="HAMAP" id="MF_00180">
    <property type="entry name" value="RibB"/>
    <property type="match status" value="1"/>
</dbReference>
<keyword evidence="10 18" id="KW-0378">Hydrolase</keyword>
<keyword evidence="11 18" id="KW-0862">Zinc</keyword>
<dbReference type="GO" id="GO:0008686">
    <property type="term" value="F:3,4-dihydroxy-2-butanone-4-phosphate synthase activity"/>
    <property type="evidence" value="ECO:0007669"/>
    <property type="project" value="UniProtKB-UniRule"/>
</dbReference>
<evidence type="ECO:0000256" key="8">
    <source>
        <dbReference type="ARBA" id="ARBA00022723"/>
    </source>
</evidence>
<keyword evidence="7 18" id="KW-0686">Riboflavin biosynthesis</keyword>
<dbReference type="PIRSF" id="PIRSF001259">
    <property type="entry name" value="RibA"/>
    <property type="match status" value="1"/>
</dbReference>
<keyword evidence="9 18" id="KW-0547">Nucleotide-binding</keyword>
<dbReference type="NCBIfam" id="TIGR00506">
    <property type="entry name" value="ribB"/>
    <property type="match status" value="1"/>
</dbReference>
<dbReference type="GO" id="GO:0000287">
    <property type="term" value="F:magnesium ion binding"/>
    <property type="evidence" value="ECO:0007669"/>
    <property type="project" value="UniProtKB-UniRule"/>
</dbReference>
<feature type="binding site" evidence="18">
    <location>
        <position position="165"/>
    </location>
    <ligand>
        <name>D-ribulose 5-phosphate</name>
        <dbReference type="ChEBI" id="CHEBI:58121"/>
    </ligand>
</feature>
<dbReference type="InterPro" id="IPR032677">
    <property type="entry name" value="GTP_cyclohydro_II"/>
</dbReference>
<dbReference type="AlphaFoldDB" id="A0A133KUQ9"/>
<evidence type="ECO:0000256" key="5">
    <source>
        <dbReference type="ARBA" id="ARBA00004904"/>
    </source>
</evidence>
<feature type="binding site" evidence="18">
    <location>
        <begin position="141"/>
        <end position="145"/>
    </location>
    <ligand>
        <name>D-ribulose 5-phosphate</name>
        <dbReference type="ChEBI" id="CHEBI:58121"/>
    </ligand>
</feature>
<protein>
    <recommendedName>
        <fullName evidence="18">Riboflavin biosynthesis protein RibBA</fullName>
    </recommendedName>
    <domain>
        <recommendedName>
            <fullName evidence="18">3,4-dihydroxy-2-butanone 4-phosphate synthase</fullName>
            <shortName evidence="18">DHBP synthase</shortName>
            <ecNumber evidence="18">4.1.99.12</ecNumber>
        </recommendedName>
    </domain>
    <domain>
        <recommendedName>
            <fullName evidence="18">GTP cyclohydrolase-2</fullName>
            <ecNumber evidence="18">3.5.4.25</ecNumber>
        </recommendedName>
        <alternativeName>
            <fullName evidence="18">GTP cyclohydrolase II</fullName>
        </alternativeName>
    </domain>
</protein>
<dbReference type="HAMAP" id="MF_01283">
    <property type="entry name" value="RibBA"/>
    <property type="match status" value="1"/>
</dbReference>
<comment type="cofactor">
    <cofactor evidence="18">
        <name>Zn(2+)</name>
        <dbReference type="ChEBI" id="CHEBI:29105"/>
    </cofactor>
    <text evidence="18">Binds 1 zinc ion per subunit.</text>
</comment>
<dbReference type="NCBIfam" id="NF001591">
    <property type="entry name" value="PRK00393.1"/>
    <property type="match status" value="1"/>
</dbReference>
<evidence type="ECO:0000313" key="21">
    <source>
        <dbReference type="Proteomes" id="UP000070376"/>
    </source>
</evidence>
<dbReference type="PANTHER" id="PTHR21327:SF18">
    <property type="entry name" value="3,4-DIHYDROXY-2-BUTANONE 4-PHOSPHATE SYNTHASE"/>
    <property type="match status" value="1"/>
</dbReference>
<feature type="binding site" evidence="18">
    <location>
        <position position="269"/>
    </location>
    <ligand>
        <name>Zn(2+)</name>
        <dbReference type="ChEBI" id="CHEBI:29105"/>
        <note>catalytic</note>
    </ligand>
</feature>
<dbReference type="HAMAP" id="MF_00179">
    <property type="entry name" value="RibA"/>
    <property type="match status" value="1"/>
</dbReference>
<evidence type="ECO:0000256" key="4">
    <source>
        <dbReference type="ARBA" id="ARBA00004853"/>
    </source>
</evidence>
<evidence type="ECO:0000259" key="19">
    <source>
        <dbReference type="Pfam" id="PF00925"/>
    </source>
</evidence>
<evidence type="ECO:0000256" key="16">
    <source>
        <dbReference type="ARBA" id="ARBA00023268"/>
    </source>
</evidence>
<evidence type="ECO:0000256" key="2">
    <source>
        <dbReference type="ARBA" id="ARBA00001936"/>
    </source>
</evidence>
<gene>
    <name evidence="18" type="primary">ribBA</name>
    <name evidence="20" type="ORF">HMPREF3213_01301</name>
</gene>
<comment type="catalytic activity">
    <reaction evidence="17 18">
        <text>GTP + 4 H2O = 2,5-diamino-6-hydroxy-4-(5-phosphoribosylamino)-pyrimidine + formate + 2 phosphate + 3 H(+)</text>
        <dbReference type="Rhea" id="RHEA:23704"/>
        <dbReference type="ChEBI" id="CHEBI:15377"/>
        <dbReference type="ChEBI" id="CHEBI:15378"/>
        <dbReference type="ChEBI" id="CHEBI:15740"/>
        <dbReference type="ChEBI" id="CHEBI:37565"/>
        <dbReference type="ChEBI" id="CHEBI:43474"/>
        <dbReference type="ChEBI" id="CHEBI:58614"/>
        <dbReference type="EC" id="3.5.4.25"/>
    </reaction>
</comment>
<dbReference type="Proteomes" id="UP000070376">
    <property type="component" value="Unassembled WGS sequence"/>
</dbReference>
<feature type="binding site" evidence="18">
    <location>
        <position position="30"/>
    </location>
    <ligand>
        <name>Mg(2+)</name>
        <dbReference type="ChEBI" id="CHEBI:18420"/>
        <label>1</label>
    </ligand>
</feature>
<dbReference type="GO" id="GO:0008270">
    <property type="term" value="F:zinc ion binding"/>
    <property type="evidence" value="ECO:0007669"/>
    <property type="project" value="UniProtKB-UniRule"/>
</dbReference>
<comment type="similarity">
    <text evidence="18">In the C-terminal section; belongs to the GTP cyclohydrolase II family.</text>
</comment>
<feature type="binding site" evidence="18">
    <location>
        <position position="34"/>
    </location>
    <ligand>
        <name>D-ribulose 5-phosphate</name>
        <dbReference type="ChEBI" id="CHEBI:58121"/>
    </ligand>
</feature>
<feature type="binding site" evidence="18">
    <location>
        <begin position="29"/>
        <end position="30"/>
    </location>
    <ligand>
        <name>D-ribulose 5-phosphate</name>
        <dbReference type="ChEBI" id="CHEBI:58121"/>
    </ligand>
</feature>
<feature type="binding site" evidence="18">
    <location>
        <position position="30"/>
    </location>
    <ligand>
        <name>Mg(2+)</name>
        <dbReference type="ChEBI" id="CHEBI:18420"/>
        <label>2</label>
    </ligand>
</feature>
<evidence type="ECO:0000256" key="12">
    <source>
        <dbReference type="ARBA" id="ARBA00022842"/>
    </source>
</evidence>
<feature type="binding site" evidence="18">
    <location>
        <position position="318"/>
    </location>
    <ligand>
        <name>GTP</name>
        <dbReference type="ChEBI" id="CHEBI:37565"/>
    </ligand>
</feature>
<dbReference type="SUPFAM" id="SSF142695">
    <property type="entry name" value="RibA-like"/>
    <property type="match status" value="1"/>
</dbReference>
<dbReference type="PATRIC" id="fig|1398.22.peg.1314"/>
<keyword evidence="12 18" id="KW-0460">Magnesium</keyword>
<evidence type="ECO:0000256" key="11">
    <source>
        <dbReference type="ARBA" id="ARBA00022833"/>
    </source>
</evidence>
<evidence type="ECO:0000256" key="18">
    <source>
        <dbReference type="HAMAP-Rule" id="MF_01283"/>
    </source>
</evidence>
<comment type="cofactor">
    <cofactor evidence="2">
        <name>Mn(2+)</name>
        <dbReference type="ChEBI" id="CHEBI:29035"/>
    </cofactor>
</comment>
<comment type="function">
    <text evidence="3 18">Catalyzes the conversion of D-ribulose 5-phosphate to formate and 3,4-dihydroxy-2-butanone 4-phosphate.</text>
</comment>
<sequence length="400" mass="44020">MKNLFHTIEEAVEDLKAGKVVIAVDDENRENEGDFIGLAEKATPEMINLMAKAGRGLICAPITAEKARQLDLYPMARQNTDSHETAFTVSIDHAATRTGISAFERAKTVRHLAEDAVKAEDFHRPGHIFPLVAKAGGVLERSGHTEAAVDLAKLAGANPAGVICEIMNEDGTMARLPQLEEIAKNSGIKLVTIQSLIEYRKKHEKLIQKEAEITLPTRYGTFRAAGYKDLLSGGEHVALIKGEVSSEEPVLARIHSECLTGDCFGSLRCDCGPQLARSLARIEKEGRGVLVYMRQEGRGIGLLNKLKAYRLQEKGLDTVEANRRLGFPADMRDYCIAAQILKDLGATQVRLLTNNPDKVEALTRYGIRIAERVPVEIAPVRENEGYLRTKAEKMGHLLHI</sequence>
<dbReference type="NCBIfam" id="TIGR00505">
    <property type="entry name" value="ribA"/>
    <property type="match status" value="1"/>
</dbReference>
<feature type="domain" description="GTP cyclohydrolase II" evidence="19">
    <location>
        <begin position="209"/>
        <end position="374"/>
    </location>
</feature>
<comment type="caution">
    <text evidence="20">The sequence shown here is derived from an EMBL/GenBank/DDBJ whole genome shotgun (WGS) entry which is preliminary data.</text>
</comment>
<dbReference type="GO" id="GO:0005525">
    <property type="term" value="F:GTP binding"/>
    <property type="evidence" value="ECO:0007669"/>
    <property type="project" value="UniProtKB-KW"/>
</dbReference>
<dbReference type="Pfam" id="PF00926">
    <property type="entry name" value="DHBP_synthase"/>
    <property type="match status" value="1"/>
</dbReference>
<reference evidence="21" key="1">
    <citation type="submission" date="2016-01" db="EMBL/GenBank/DDBJ databases">
        <authorList>
            <person name="Mitreva M."/>
            <person name="Pepin K.H."/>
            <person name="Mihindukulasuriya K.A."/>
            <person name="Fulton R."/>
            <person name="Fronick C."/>
            <person name="O'Laughlin M."/>
            <person name="Miner T."/>
            <person name="Herter B."/>
            <person name="Rosa B.A."/>
            <person name="Cordes M."/>
            <person name="Tomlinson C."/>
            <person name="Wollam A."/>
            <person name="Palsikar V.B."/>
            <person name="Mardis E.R."/>
            <person name="Wilson R.K."/>
        </authorList>
    </citation>
    <scope>NUCLEOTIDE SEQUENCE [LARGE SCALE GENOMIC DNA]</scope>
    <source>
        <strain evidence="21">GED7749B</strain>
    </source>
</reference>
<dbReference type="NCBIfam" id="NF006803">
    <property type="entry name" value="PRK09311.1"/>
    <property type="match status" value="1"/>
</dbReference>
<evidence type="ECO:0000256" key="15">
    <source>
        <dbReference type="ARBA" id="ARBA00023239"/>
    </source>
</evidence>
<dbReference type="PANTHER" id="PTHR21327">
    <property type="entry name" value="GTP CYCLOHYDROLASE II-RELATED"/>
    <property type="match status" value="1"/>
</dbReference>
<feature type="binding site" evidence="18">
    <location>
        <position position="271"/>
    </location>
    <ligand>
        <name>Zn(2+)</name>
        <dbReference type="ChEBI" id="CHEBI:29105"/>
        <note>catalytic</note>
    </ligand>
</feature>
<feature type="binding site" evidence="18">
    <location>
        <position position="274"/>
    </location>
    <ligand>
        <name>GTP</name>
        <dbReference type="ChEBI" id="CHEBI:37565"/>
    </ligand>
</feature>
<dbReference type="EC" id="4.1.99.12" evidence="18"/>
<feature type="site" description="Essential for DHBP synthase activity" evidence="18">
    <location>
        <position position="165"/>
    </location>
</feature>
<dbReference type="UniPathway" id="UPA00275">
    <property type="reaction ID" value="UER00399"/>
</dbReference>
<feature type="active site" description="Nucleophile; for GTP cyclohydrolase activity" evidence="18">
    <location>
        <position position="332"/>
    </location>
</feature>
<keyword evidence="15 18" id="KW-0456">Lyase</keyword>
<accession>A0A133KUQ9</accession>
<dbReference type="SUPFAM" id="SSF55821">
    <property type="entry name" value="YrdC/RibB"/>
    <property type="match status" value="1"/>
</dbReference>
<dbReference type="EMBL" id="LRPN01000039">
    <property type="protein sequence ID" value="KWZ83313.1"/>
    <property type="molecule type" value="Genomic_DNA"/>
</dbReference>
<dbReference type="InterPro" id="IPR000422">
    <property type="entry name" value="DHBP_synthase_RibB"/>
</dbReference>
<dbReference type="GO" id="GO:0009231">
    <property type="term" value="P:riboflavin biosynthetic process"/>
    <property type="evidence" value="ECO:0007669"/>
    <property type="project" value="UniProtKB-UniRule"/>
</dbReference>
<dbReference type="CDD" id="cd00641">
    <property type="entry name" value="GTP_cyclohydro2"/>
    <property type="match status" value="1"/>
</dbReference>
<keyword evidence="13 18" id="KW-0342">GTP-binding</keyword>
<dbReference type="GO" id="GO:0030145">
    <property type="term" value="F:manganese ion binding"/>
    <property type="evidence" value="ECO:0007669"/>
    <property type="project" value="UniProtKB-UniRule"/>
</dbReference>
<dbReference type="GO" id="GO:0005829">
    <property type="term" value="C:cytosol"/>
    <property type="evidence" value="ECO:0007669"/>
    <property type="project" value="TreeGrafter"/>
</dbReference>
<feature type="site" description="Essential for DHBP synthase activity" evidence="18">
    <location>
        <position position="127"/>
    </location>
</feature>
<dbReference type="InterPro" id="IPR000926">
    <property type="entry name" value="RibA"/>
</dbReference>